<gene>
    <name evidence="3" type="ORF">ACFQWB_13110</name>
</gene>
<dbReference type="InterPro" id="IPR036397">
    <property type="entry name" value="RNaseH_sf"/>
</dbReference>
<name>A0ABW2V7U5_9BACL</name>
<dbReference type="Pfam" id="PF00665">
    <property type="entry name" value="rve"/>
    <property type="match status" value="1"/>
</dbReference>
<dbReference type="InterPro" id="IPR012337">
    <property type="entry name" value="RNaseH-like_sf"/>
</dbReference>
<dbReference type="PROSITE" id="PS50994">
    <property type="entry name" value="INTEGRASE"/>
    <property type="match status" value="1"/>
</dbReference>
<feature type="domain" description="Integrase catalytic" evidence="2">
    <location>
        <begin position="118"/>
        <end position="281"/>
    </location>
</feature>
<dbReference type="PANTHER" id="PTHR46889">
    <property type="entry name" value="TRANSPOSASE INSF FOR INSERTION SEQUENCE IS3B-RELATED"/>
    <property type="match status" value="1"/>
</dbReference>
<dbReference type="PANTHER" id="PTHR46889:SF4">
    <property type="entry name" value="TRANSPOSASE INSO FOR INSERTION SEQUENCE ELEMENT IS911B-RELATED"/>
    <property type="match status" value="1"/>
</dbReference>
<proteinExistence type="predicted"/>
<dbReference type="EMBL" id="JBHTGQ010000029">
    <property type="protein sequence ID" value="MFC7750860.1"/>
    <property type="molecule type" value="Genomic_DNA"/>
</dbReference>
<keyword evidence="4" id="KW-1185">Reference proteome</keyword>
<dbReference type="Proteomes" id="UP001596528">
    <property type="component" value="Unassembled WGS sequence"/>
</dbReference>
<reference evidence="4" key="1">
    <citation type="journal article" date="2019" name="Int. J. Syst. Evol. Microbiol.">
        <title>The Global Catalogue of Microorganisms (GCM) 10K type strain sequencing project: providing services to taxonomists for standard genome sequencing and annotation.</title>
        <authorList>
            <consortium name="The Broad Institute Genomics Platform"/>
            <consortium name="The Broad Institute Genome Sequencing Center for Infectious Disease"/>
            <person name="Wu L."/>
            <person name="Ma J."/>
        </authorList>
    </citation>
    <scope>NUCLEOTIDE SEQUENCE [LARGE SCALE GENOMIC DNA]</scope>
    <source>
        <strain evidence="4">JCM 18657</strain>
    </source>
</reference>
<dbReference type="InterPro" id="IPR001584">
    <property type="entry name" value="Integrase_cat-core"/>
</dbReference>
<dbReference type="Pfam" id="PF13333">
    <property type="entry name" value="rve_2"/>
    <property type="match status" value="1"/>
</dbReference>
<evidence type="ECO:0000256" key="1">
    <source>
        <dbReference type="ARBA" id="ARBA00002286"/>
    </source>
</evidence>
<dbReference type="InterPro" id="IPR048020">
    <property type="entry name" value="Transpos_IS3"/>
</dbReference>
<dbReference type="Gene3D" id="3.30.420.10">
    <property type="entry name" value="Ribonuclease H-like superfamily/Ribonuclease H"/>
    <property type="match status" value="1"/>
</dbReference>
<comment type="caution">
    <text evidence="3">The sequence shown here is derived from an EMBL/GenBank/DDBJ whole genome shotgun (WGS) entry which is preliminary data.</text>
</comment>
<accession>A0ABW2V7U5</accession>
<dbReference type="InterPro" id="IPR050900">
    <property type="entry name" value="Transposase_IS3/IS150/IS904"/>
</dbReference>
<evidence type="ECO:0000313" key="4">
    <source>
        <dbReference type="Proteomes" id="UP001596528"/>
    </source>
</evidence>
<dbReference type="InterPro" id="IPR025948">
    <property type="entry name" value="HTH-like_dom"/>
</dbReference>
<evidence type="ECO:0000313" key="3">
    <source>
        <dbReference type="EMBL" id="MFC7750860.1"/>
    </source>
</evidence>
<organism evidence="3 4">
    <name type="scientific">Paenibacillus thermoaerophilus</name>
    <dbReference type="NCBI Taxonomy" id="1215385"/>
    <lineage>
        <taxon>Bacteria</taxon>
        <taxon>Bacillati</taxon>
        <taxon>Bacillota</taxon>
        <taxon>Bacilli</taxon>
        <taxon>Bacillales</taxon>
        <taxon>Paenibacillaceae</taxon>
        <taxon>Paenibacillus</taxon>
    </lineage>
</organism>
<dbReference type="RefSeq" id="WP_246068237.1">
    <property type="nucleotide sequence ID" value="NZ_JBHTGQ010000029.1"/>
</dbReference>
<protein>
    <submittedName>
        <fullName evidence="3">IS3 family transposase</fullName>
    </submittedName>
</protein>
<evidence type="ECO:0000259" key="2">
    <source>
        <dbReference type="PROSITE" id="PS50994"/>
    </source>
</evidence>
<dbReference type="SUPFAM" id="SSF53098">
    <property type="entry name" value="Ribonuclease H-like"/>
    <property type="match status" value="1"/>
</dbReference>
<dbReference type="NCBIfam" id="NF033516">
    <property type="entry name" value="transpos_IS3"/>
    <property type="match status" value="1"/>
</dbReference>
<comment type="function">
    <text evidence="1">Involved in the transposition of the insertion sequence.</text>
</comment>
<sequence length="286" mass="33369">MENHRSEFRVEKMCKALGVSRSGFYKWLQAEPSQQALQKAKVMERISYHFSDSVGRYGSPKITYLLHVEGFRTTERTVSNYMQEMGLRSCVARKFRVQTTDSNHENPVAPNILNQQFTVHQPNQVWVADITYIACREGRLYLASLLDLCTREIVGYRLGDRMTTDLVLGALEDAYAKKKPPEGLLHHSDRGSQYASEDYRKKLESYHMRASMSRRGNCYDNACIESFHSLLKKELIYCKRFRTKEQARQEIFEYIELFYNRKRIHSALGYLSPAQFSEQFSNHKAS</sequence>
<dbReference type="Pfam" id="PF13276">
    <property type="entry name" value="HTH_21"/>
    <property type="match status" value="1"/>
</dbReference>